<reference evidence="4 5" key="1">
    <citation type="submission" date="2019-09" db="EMBL/GenBank/DDBJ databases">
        <title>Paraburkholderia podalyriae sp. nov., A South African Podalyria-associated rhizobium.</title>
        <authorList>
            <person name="Mavima L."/>
            <person name="Beukes C.W."/>
            <person name="Palmer M."/>
            <person name="De Meyer S.E."/>
            <person name="James E.K."/>
            <person name="Maluk M."/>
            <person name="Avontuur J.R."/>
            <person name="Chan W.Y."/>
            <person name="Venter S.N."/>
            <person name="Steenkamp E.T."/>
        </authorList>
    </citation>
    <scope>NUCLEOTIDE SEQUENCE [LARGE SCALE GENOMIC DNA]</scope>
    <source>
        <strain evidence="4 5">WC7.3b</strain>
    </source>
</reference>
<proteinExistence type="predicted"/>
<evidence type="ECO:0000259" key="3">
    <source>
        <dbReference type="Pfam" id="PF01266"/>
    </source>
</evidence>
<gene>
    <name evidence="4" type="ORF">F6X42_25300</name>
</gene>
<protein>
    <submittedName>
        <fullName evidence="4">FAD-binding oxidoreductase</fullName>
    </submittedName>
</protein>
<dbReference type="SUPFAM" id="SSF51905">
    <property type="entry name" value="FAD/NAD(P)-binding domain"/>
    <property type="match status" value="1"/>
</dbReference>
<evidence type="ECO:0000313" key="4">
    <source>
        <dbReference type="EMBL" id="MBC8749781.1"/>
    </source>
</evidence>
<evidence type="ECO:0000256" key="1">
    <source>
        <dbReference type="ARBA" id="ARBA00023002"/>
    </source>
</evidence>
<feature type="domain" description="FAD dependent oxidoreductase" evidence="3">
    <location>
        <begin position="2"/>
        <end position="339"/>
    </location>
</feature>
<dbReference type="Proteomes" id="UP000736373">
    <property type="component" value="Unassembled WGS sequence"/>
</dbReference>
<dbReference type="InterPro" id="IPR036188">
    <property type="entry name" value="FAD/NAD-bd_sf"/>
</dbReference>
<organism evidence="4 5">
    <name type="scientific">Paraburkholderia podalyriae</name>
    <dbReference type="NCBI Taxonomy" id="1938811"/>
    <lineage>
        <taxon>Bacteria</taxon>
        <taxon>Pseudomonadati</taxon>
        <taxon>Pseudomonadota</taxon>
        <taxon>Betaproteobacteria</taxon>
        <taxon>Burkholderiales</taxon>
        <taxon>Burkholderiaceae</taxon>
        <taxon>Paraburkholderia</taxon>
    </lineage>
</organism>
<evidence type="ECO:0000313" key="5">
    <source>
        <dbReference type="Proteomes" id="UP000736373"/>
    </source>
</evidence>
<name>A0ABR7PU73_9BURK</name>
<feature type="region of interest" description="Disordered" evidence="2">
    <location>
        <begin position="371"/>
        <end position="392"/>
    </location>
</feature>
<evidence type="ECO:0000256" key="2">
    <source>
        <dbReference type="SAM" id="MobiDB-lite"/>
    </source>
</evidence>
<comment type="caution">
    <text evidence="4">The sequence shown here is derived from an EMBL/GenBank/DDBJ whole genome shotgun (WGS) entry which is preliminary data.</text>
</comment>
<dbReference type="PANTHER" id="PTHR13847">
    <property type="entry name" value="SARCOSINE DEHYDROGENASE-RELATED"/>
    <property type="match status" value="1"/>
</dbReference>
<accession>A0ABR7PU73</accession>
<dbReference type="RefSeq" id="WP_187636771.1">
    <property type="nucleotide sequence ID" value="NZ_VZQQ01000024.1"/>
</dbReference>
<keyword evidence="1" id="KW-0560">Oxidoreductase</keyword>
<dbReference type="Gene3D" id="3.30.9.10">
    <property type="entry name" value="D-Amino Acid Oxidase, subunit A, domain 2"/>
    <property type="match status" value="1"/>
</dbReference>
<dbReference type="Gene3D" id="3.50.50.60">
    <property type="entry name" value="FAD/NAD(P)-binding domain"/>
    <property type="match status" value="1"/>
</dbReference>
<sequence length="392" mass="41869">MRVVIVGAGIVGASLAYHLSKGGAKVHIFEAQRPGNGTSLATFSYLNAVRFGGDYGRLRVQAVDYWHQLSSELQAEQFVHCDGSVYYIDNDEDVRLMEEHVAESSAVGLSFERMRAATFVKDFEPNLIFPEAGFPVYRMPGEGWLESVPMIGRLLLCAELAGTTVSSGVKITRIEQTASGYKVAGNEIEVEADRVILCGGPGTAAVLEILGAKLPVQTRSGVTVVTKPLPIGLKHVVYAGKVHFKPDGGGRLVAGRTDYRPVHPGVDAAQEAGRETAALVQPWLRHFGQSEIEAVRVGVRPIPADGVPAVGELAGHPGVSVAVMHSGVSLSGLIGREHANEILTGRLSELLHAYRPDRFLEAHKTRDDFAPWAPGDLISGGSDAPSSTGSHR</sequence>
<dbReference type="InterPro" id="IPR006076">
    <property type="entry name" value="FAD-dep_OxRdtase"/>
</dbReference>
<dbReference type="PANTHER" id="PTHR13847:SF289">
    <property type="entry name" value="GLYCINE OXIDASE"/>
    <property type="match status" value="1"/>
</dbReference>
<dbReference type="EMBL" id="VZQQ01000024">
    <property type="protein sequence ID" value="MBC8749781.1"/>
    <property type="molecule type" value="Genomic_DNA"/>
</dbReference>
<dbReference type="Pfam" id="PF01266">
    <property type="entry name" value="DAO"/>
    <property type="match status" value="1"/>
</dbReference>
<keyword evidence="5" id="KW-1185">Reference proteome</keyword>